<dbReference type="InterPro" id="IPR015688">
    <property type="entry name" value="eEF3_ABC2_chromodomain-like"/>
</dbReference>
<evidence type="ECO:0000256" key="15">
    <source>
        <dbReference type="SAM" id="MobiDB-lite"/>
    </source>
</evidence>
<dbReference type="FunFam" id="3.40.50.300:FF:000193">
    <property type="entry name" value="Probable Elongation factor 3"/>
    <property type="match status" value="1"/>
</dbReference>
<evidence type="ECO:0000256" key="12">
    <source>
        <dbReference type="ARBA" id="ARBA00050030"/>
    </source>
</evidence>
<evidence type="ECO:0000256" key="9">
    <source>
        <dbReference type="ARBA" id="ARBA00022840"/>
    </source>
</evidence>
<dbReference type="InterPro" id="IPR000953">
    <property type="entry name" value="Chromo/chromo_shadow_dom"/>
</dbReference>
<keyword evidence="10" id="KW-0694">RNA-binding</keyword>
<evidence type="ECO:0000256" key="6">
    <source>
        <dbReference type="ARBA" id="ARBA00022741"/>
    </source>
</evidence>
<keyword evidence="4" id="KW-0963">Cytoplasm</keyword>
<evidence type="ECO:0000256" key="13">
    <source>
        <dbReference type="ARBA" id="ARBA00050045"/>
    </source>
</evidence>
<feature type="domain" description="Chromo" evidence="16">
    <location>
        <begin position="827"/>
        <end position="888"/>
    </location>
</feature>
<evidence type="ECO:0000256" key="8">
    <source>
        <dbReference type="ARBA" id="ARBA00022801"/>
    </source>
</evidence>
<comment type="pathway">
    <text evidence="2">Protein biosynthesis; polypeptide chain elongation.</text>
</comment>
<evidence type="ECO:0000259" key="17">
    <source>
        <dbReference type="PROSITE" id="PS50893"/>
    </source>
</evidence>
<keyword evidence="7" id="KW-0251">Elongation factor</keyword>
<dbReference type="InterPro" id="IPR021133">
    <property type="entry name" value="HEAT_type_2"/>
</dbReference>
<keyword evidence="7" id="KW-0648">Protein biosynthesis</keyword>
<comment type="catalytic activity">
    <reaction evidence="11">
        <text>ATP + H2O = ADP + phosphate + H(+)</text>
        <dbReference type="Rhea" id="RHEA:13065"/>
        <dbReference type="ChEBI" id="CHEBI:15377"/>
        <dbReference type="ChEBI" id="CHEBI:15378"/>
        <dbReference type="ChEBI" id="CHEBI:30616"/>
        <dbReference type="ChEBI" id="CHEBI:43474"/>
        <dbReference type="ChEBI" id="CHEBI:456216"/>
    </reaction>
</comment>
<evidence type="ECO:0000313" key="18">
    <source>
        <dbReference type="EMBL" id="KAK0536905.1"/>
    </source>
</evidence>
<dbReference type="PANTHER" id="PTHR19211">
    <property type="entry name" value="ATP-BINDING TRANSPORT PROTEIN-RELATED"/>
    <property type="match status" value="1"/>
</dbReference>
<dbReference type="InterPro" id="IPR017871">
    <property type="entry name" value="ABC_transporter-like_CS"/>
</dbReference>
<dbReference type="FunFam" id="1.25.10.10:FF:000076">
    <property type="entry name" value="Elongation factor 3"/>
    <property type="match status" value="1"/>
</dbReference>
<dbReference type="Pfam" id="PF24987">
    <property type="entry name" value="HEAT_EF3_N"/>
    <property type="match status" value="1"/>
</dbReference>
<dbReference type="Gene3D" id="1.25.10.10">
    <property type="entry name" value="Leucine-rich Repeat Variant"/>
    <property type="match status" value="1"/>
</dbReference>
<dbReference type="SMART" id="SM00298">
    <property type="entry name" value="CHROMO"/>
    <property type="match status" value="1"/>
</dbReference>
<dbReference type="Pfam" id="PF00385">
    <property type="entry name" value="Chromo"/>
    <property type="match status" value="1"/>
</dbReference>
<feature type="compositionally biased region" description="Low complexity" evidence="15">
    <location>
        <begin position="1041"/>
        <end position="1058"/>
    </location>
</feature>
<dbReference type="GO" id="GO:0003746">
    <property type="term" value="F:translation elongation factor activity"/>
    <property type="evidence" value="ECO:0007669"/>
    <property type="project" value="UniProtKB-KW"/>
</dbReference>
<keyword evidence="5" id="KW-0677">Repeat</keyword>
<dbReference type="Gene3D" id="2.40.50.990">
    <property type="match status" value="1"/>
</dbReference>
<evidence type="ECO:0000256" key="11">
    <source>
        <dbReference type="ARBA" id="ARBA00049360"/>
    </source>
</evidence>
<feature type="repeat" description="HEAT" evidence="14">
    <location>
        <begin position="101"/>
        <end position="139"/>
    </location>
</feature>
<keyword evidence="18" id="KW-0034">Amyloid</keyword>
<proteinExistence type="inferred from homology"/>
<evidence type="ECO:0000256" key="14">
    <source>
        <dbReference type="PROSITE-ProRule" id="PRU00103"/>
    </source>
</evidence>
<accession>A0AAN6GGW0</accession>
<feature type="domain" description="ABC transporter" evidence="17">
    <location>
        <begin position="456"/>
        <end position="672"/>
    </location>
</feature>
<feature type="region of interest" description="Disordered" evidence="15">
    <location>
        <begin position="1010"/>
        <end position="1119"/>
    </location>
</feature>
<dbReference type="PROSITE" id="PS50077">
    <property type="entry name" value="HEAT_REPEAT"/>
    <property type="match status" value="1"/>
</dbReference>
<evidence type="ECO:0000256" key="2">
    <source>
        <dbReference type="ARBA" id="ARBA00004815"/>
    </source>
</evidence>
<dbReference type="Gene3D" id="3.40.50.300">
    <property type="entry name" value="P-loop containing nucleotide triphosphate hydrolases"/>
    <property type="match status" value="2"/>
</dbReference>
<dbReference type="Proteomes" id="UP001176521">
    <property type="component" value="Unassembled WGS sequence"/>
</dbReference>
<evidence type="ECO:0000256" key="1">
    <source>
        <dbReference type="ARBA" id="ARBA00004514"/>
    </source>
</evidence>
<dbReference type="GO" id="GO:0005829">
    <property type="term" value="C:cytosol"/>
    <property type="evidence" value="ECO:0007669"/>
    <property type="project" value="UniProtKB-SubCell"/>
</dbReference>
<feature type="compositionally biased region" description="Basic residues" evidence="15">
    <location>
        <begin position="1072"/>
        <end position="1082"/>
    </location>
</feature>
<dbReference type="SMART" id="SM00382">
    <property type="entry name" value="AAA"/>
    <property type="match status" value="2"/>
</dbReference>
<dbReference type="PROSITE" id="PS50893">
    <property type="entry name" value="ABC_TRANSPORTER_2"/>
    <property type="match status" value="2"/>
</dbReference>
<dbReference type="InterPro" id="IPR016024">
    <property type="entry name" value="ARM-type_fold"/>
</dbReference>
<evidence type="ECO:0000256" key="4">
    <source>
        <dbReference type="ARBA" id="ARBA00022490"/>
    </source>
</evidence>
<dbReference type="SUPFAM" id="SSF52540">
    <property type="entry name" value="P-loop containing nucleoside triphosphate hydrolases"/>
    <property type="match status" value="2"/>
</dbReference>
<dbReference type="SUPFAM" id="SSF48371">
    <property type="entry name" value="ARM repeat"/>
    <property type="match status" value="1"/>
</dbReference>
<comment type="similarity">
    <text evidence="3">Belongs to the ABC transporter superfamily. ABCF family. EF3 subfamily.</text>
</comment>
<dbReference type="EMBL" id="JAPDMQ010000069">
    <property type="protein sequence ID" value="KAK0536905.1"/>
    <property type="molecule type" value="Genomic_DNA"/>
</dbReference>
<dbReference type="Pfam" id="PF00005">
    <property type="entry name" value="ABC_tran"/>
    <property type="match status" value="2"/>
</dbReference>
<dbReference type="PROSITE" id="PS00211">
    <property type="entry name" value="ABC_TRANSPORTER_1"/>
    <property type="match status" value="1"/>
</dbReference>
<keyword evidence="9" id="KW-0067">ATP-binding</keyword>
<keyword evidence="8" id="KW-0378">Hydrolase</keyword>
<dbReference type="FunFam" id="2.40.50.990:FF:000002">
    <property type="entry name" value="mRNA export factor elf1"/>
    <property type="match status" value="1"/>
</dbReference>
<dbReference type="GO" id="GO:0005524">
    <property type="term" value="F:ATP binding"/>
    <property type="evidence" value="ECO:0007669"/>
    <property type="project" value="UniProtKB-KW"/>
</dbReference>
<feature type="compositionally biased region" description="Basic and acidic residues" evidence="15">
    <location>
        <begin position="1083"/>
        <end position="1094"/>
    </location>
</feature>
<feature type="compositionally biased region" description="Acidic residues" evidence="15">
    <location>
        <begin position="1110"/>
        <end position="1119"/>
    </location>
</feature>
<evidence type="ECO:0000256" key="3">
    <source>
        <dbReference type="ARBA" id="ARBA00011054"/>
    </source>
</evidence>
<dbReference type="InterPro" id="IPR027417">
    <property type="entry name" value="P-loop_NTPase"/>
</dbReference>
<keyword evidence="18" id="KW-0640">Prion</keyword>
<reference evidence="18" key="1">
    <citation type="journal article" date="2023" name="PhytoFront">
        <title>Draft Genome Resources of Seven Strains of Tilletia horrida, Causal Agent of Kernel Smut of Rice.</title>
        <authorList>
            <person name="Khanal S."/>
            <person name="Antony Babu S."/>
            <person name="Zhou X.G."/>
        </authorList>
    </citation>
    <scope>NUCLEOTIDE SEQUENCE</scope>
    <source>
        <strain evidence="18">TX3</strain>
    </source>
</reference>
<feature type="domain" description="ABC transporter" evidence="17">
    <location>
        <begin position="698"/>
        <end position="1014"/>
    </location>
</feature>
<dbReference type="InterPro" id="IPR003593">
    <property type="entry name" value="AAA+_ATPase"/>
</dbReference>
<dbReference type="InterPro" id="IPR023780">
    <property type="entry name" value="Chromo_domain"/>
</dbReference>
<keyword evidence="19" id="KW-1185">Reference proteome</keyword>
<name>A0AAN6GGW0_9BASI</name>
<comment type="subcellular location">
    <subcellularLocation>
        <location evidence="1">Cytoplasm</location>
        <location evidence="1">Cytosol</location>
    </subcellularLocation>
</comment>
<dbReference type="InterPro" id="IPR050611">
    <property type="entry name" value="ABCF"/>
</dbReference>
<dbReference type="PROSITE" id="PS50013">
    <property type="entry name" value="CHROMO_2"/>
    <property type="match status" value="1"/>
</dbReference>
<evidence type="ECO:0000256" key="10">
    <source>
        <dbReference type="ARBA" id="ARBA00022884"/>
    </source>
</evidence>
<dbReference type="CDD" id="cd18626">
    <property type="entry name" value="CD_eEF3"/>
    <property type="match status" value="1"/>
</dbReference>
<protein>
    <recommendedName>
        <fullName evidence="12">Elongation factor 3</fullName>
    </recommendedName>
    <alternativeName>
        <fullName evidence="13">Eukaryotic elongation factor 3</fullName>
    </alternativeName>
</protein>
<gene>
    <name evidence="18" type="primary">NEW1</name>
    <name evidence="18" type="ORF">OC842_001815</name>
</gene>
<dbReference type="InterPro" id="IPR003439">
    <property type="entry name" value="ABC_transporter-like_ATP-bd"/>
</dbReference>
<evidence type="ECO:0000259" key="16">
    <source>
        <dbReference type="PROSITE" id="PS50013"/>
    </source>
</evidence>
<organism evidence="18 19">
    <name type="scientific">Tilletia horrida</name>
    <dbReference type="NCBI Taxonomy" id="155126"/>
    <lineage>
        <taxon>Eukaryota</taxon>
        <taxon>Fungi</taxon>
        <taxon>Dikarya</taxon>
        <taxon>Basidiomycota</taxon>
        <taxon>Ustilaginomycotina</taxon>
        <taxon>Exobasidiomycetes</taxon>
        <taxon>Tilletiales</taxon>
        <taxon>Tilletiaceae</taxon>
        <taxon>Tilletia</taxon>
    </lineage>
</organism>
<dbReference type="InterPro" id="IPR047038">
    <property type="entry name" value="eEF3_chromodomain-like_sf"/>
</dbReference>
<keyword evidence="6" id="KW-0547">Nucleotide-binding</keyword>
<dbReference type="CDD" id="cd03221">
    <property type="entry name" value="ABCF_EF-3"/>
    <property type="match status" value="1"/>
</dbReference>
<comment type="caution">
    <text evidence="18">The sequence shown here is derived from an EMBL/GenBank/DDBJ whole genome shotgun (WGS) entry which is preliminary data.</text>
</comment>
<dbReference type="GO" id="GO:0016887">
    <property type="term" value="F:ATP hydrolysis activity"/>
    <property type="evidence" value="ECO:0007669"/>
    <property type="project" value="InterPro"/>
</dbReference>
<evidence type="ECO:0000256" key="7">
    <source>
        <dbReference type="ARBA" id="ARBA00022768"/>
    </source>
</evidence>
<dbReference type="GO" id="GO:0003723">
    <property type="term" value="F:RNA binding"/>
    <property type="evidence" value="ECO:0007669"/>
    <property type="project" value="UniProtKB-KW"/>
</dbReference>
<evidence type="ECO:0000313" key="19">
    <source>
        <dbReference type="Proteomes" id="UP001176521"/>
    </source>
</evidence>
<dbReference type="Pfam" id="PF24984">
    <property type="entry name" value="HEAT_EF3_GNC1"/>
    <property type="match status" value="1"/>
</dbReference>
<dbReference type="PANTHER" id="PTHR19211:SF14">
    <property type="entry name" value="ATP-BINDING CASSETTE SUB-FAMILY F MEMBER 1"/>
    <property type="match status" value="1"/>
</dbReference>
<evidence type="ECO:0000256" key="5">
    <source>
        <dbReference type="ARBA" id="ARBA00022737"/>
    </source>
</evidence>
<sequence>MAQVNGGSAASAQQLLTALYKAPSAEECAAVAEQLAAYINTAGLRTLQSEGVLDSLLKATRNKKSGYEREAAAVGLGAIFSKVGGKNSPSPLGAEPWLLTTLPALLDLYADKGDVVRDAAQSAVTALFALPPPEAVPEFLSVLYTVLESSASKWQSKVAVLKLISRTAERASEQVGEQLVELIPQLTNAMHDTKAEISKQAIKTATKVCDLTLENNDLRPFIPDLVGCMARPDSVPECIKKLSGTTFVADVTGPALAVMVPLLARALNERSQTVQRQTVIVVDNLCKLVRDPHQASRFLPVLTPGVERVEAGASFPEVRELALAAVKTLKEATKAVDTSAEQADPVKVFEQAKNAALDAILATIQPHLPAEHENAKSDDWALIGLDYLAKLIVRLADKRILLAATWNDVYVLPYLRRVCASPEAAQEATNALREMYAQLDAARFGEPEDEGDIEGECLCNIQFSLAYGGLLLLNHTNLRLHRGHRYGIVAKNGSGKSTLLKAMRDGKIEGFPTQDQVRTVMVEHSLQGEDGSIAILDFIASAENLKHKSRDEVAKALKDVGFDDERQSHPVGSLSGGWKMKLELARAMLIGADILLLDEPTNHLDVQSVAWLENYLVSNNNITVLTVSHDTGFLDNVCTDIIHYDNKKIVYYRGNLAAFVKNKPEAKSFYSLAATSVKFSFPPPGSLLGVRSNTRTILKMSGVTFTYPGMSKPSLKNASCAISLSSRVGVVGPNGAGKSTLLKCLTGEVEPQEGKVEKHPALRVAKVAQHAFHHIESHLEKSAVDYIRWRFQDGHDRELTELASRKLTDEEELKLAKPIVSSTGESRVIEMIVGRQKLKRQMQYEIKWKGLLPKFNTWIARERLLDLGYGKMVQKFDDFESSREGAGSRELSQKLIREHLESVGLQGDIAEHHEMGGYSGGQKVKTVLAAAMWNCPQVLVLDEPTNYLDREALGGLAVAVREWQGAVVIISHNSEFLTALCSELWHVDNGILTNKSKVDLASGNFADLDDGTSSTPGVGSPMPNGGAATPAVMSTPASRLASAAATPSGSASGTPAGSGDEGGDNDDMSKLKAGKLGKKKKLTRNEKKAQEERRRLRLNNWLQYGGEREPDTDDEGPAK</sequence>
<dbReference type="AlphaFoldDB" id="A0AAN6GGW0"/>
<dbReference type="InterPro" id="IPR011989">
    <property type="entry name" value="ARM-like"/>
</dbReference>